<dbReference type="Proteomes" id="UP000197446">
    <property type="component" value="Unassembled WGS sequence"/>
</dbReference>
<feature type="domain" description="OmpA-like" evidence="6">
    <location>
        <begin position="130"/>
        <end position="246"/>
    </location>
</feature>
<dbReference type="EMBL" id="NISI01000007">
    <property type="protein sequence ID" value="OWR02628.1"/>
    <property type="molecule type" value="Genomic_DNA"/>
</dbReference>
<accession>A0A254NB27</accession>
<dbReference type="InterPro" id="IPR036737">
    <property type="entry name" value="OmpA-like_sf"/>
</dbReference>
<keyword evidence="3" id="KW-0998">Cell outer membrane</keyword>
<organism evidence="7 8">
    <name type="scientific">Roseateles puraquae</name>
    <dbReference type="NCBI Taxonomy" id="431059"/>
    <lineage>
        <taxon>Bacteria</taxon>
        <taxon>Pseudomonadati</taxon>
        <taxon>Pseudomonadota</taxon>
        <taxon>Betaproteobacteria</taxon>
        <taxon>Burkholderiales</taxon>
        <taxon>Sphaerotilaceae</taxon>
        <taxon>Roseateles</taxon>
    </lineage>
</organism>
<dbReference type="SUPFAM" id="SSF103088">
    <property type="entry name" value="OmpA-like"/>
    <property type="match status" value="1"/>
</dbReference>
<dbReference type="Pfam" id="PF00691">
    <property type="entry name" value="OmpA"/>
    <property type="match status" value="1"/>
</dbReference>
<dbReference type="InterPro" id="IPR006665">
    <property type="entry name" value="OmpA-like"/>
</dbReference>
<evidence type="ECO:0000256" key="4">
    <source>
        <dbReference type="PROSITE-ProRule" id="PRU00473"/>
    </source>
</evidence>
<protein>
    <recommendedName>
        <fullName evidence="6">OmpA-like domain-containing protein</fullName>
    </recommendedName>
</protein>
<keyword evidence="8" id="KW-1185">Reference proteome</keyword>
<evidence type="ECO:0000313" key="8">
    <source>
        <dbReference type="Proteomes" id="UP000197446"/>
    </source>
</evidence>
<feature type="region of interest" description="Disordered" evidence="5">
    <location>
        <begin position="29"/>
        <end position="48"/>
    </location>
</feature>
<evidence type="ECO:0000313" key="7">
    <source>
        <dbReference type="EMBL" id="OWR02628.1"/>
    </source>
</evidence>
<evidence type="ECO:0000256" key="5">
    <source>
        <dbReference type="SAM" id="MobiDB-lite"/>
    </source>
</evidence>
<dbReference type="InterPro" id="IPR006664">
    <property type="entry name" value="OMP_bac"/>
</dbReference>
<feature type="region of interest" description="Disordered" evidence="5">
    <location>
        <begin position="227"/>
        <end position="246"/>
    </location>
</feature>
<evidence type="ECO:0000256" key="2">
    <source>
        <dbReference type="ARBA" id="ARBA00023136"/>
    </source>
</evidence>
<name>A0A254NB27_9BURK</name>
<proteinExistence type="predicted"/>
<sequence>MGLPQGNGKRGAGGPGGCLQSRVSDCRAGLVPPRPAGTKRAAASLNRRPLPSTRVPAMKTLPSLLLLSLCGLGLAASAQTPEVPPPAASAVASGEAVDLGKTVPTAEAIAEGLFPDDKCKELEANGFKCMGFKPAIRYSLPATSFKVGSAELPPLLKRQLDVFADVLKTKKNTDRQVRVIGHADASGTPQANQVLSVKRAESVRNYLVAKGTDPALIVIEGVGSKDLKNPAKPTADENRRVEIGRK</sequence>
<dbReference type="PROSITE" id="PS51123">
    <property type="entry name" value="OMPA_2"/>
    <property type="match status" value="1"/>
</dbReference>
<evidence type="ECO:0000256" key="1">
    <source>
        <dbReference type="ARBA" id="ARBA00004442"/>
    </source>
</evidence>
<evidence type="ECO:0000256" key="3">
    <source>
        <dbReference type="ARBA" id="ARBA00023237"/>
    </source>
</evidence>
<gene>
    <name evidence="7" type="ORF">CDO81_17510</name>
</gene>
<dbReference type="InterPro" id="IPR050330">
    <property type="entry name" value="Bact_OuterMem_StrucFunc"/>
</dbReference>
<dbReference type="AlphaFoldDB" id="A0A254NB27"/>
<comment type="subcellular location">
    <subcellularLocation>
        <location evidence="1">Cell outer membrane</location>
    </subcellularLocation>
</comment>
<dbReference type="PANTHER" id="PTHR30329">
    <property type="entry name" value="STATOR ELEMENT OF FLAGELLAR MOTOR COMPLEX"/>
    <property type="match status" value="1"/>
</dbReference>
<keyword evidence="2 4" id="KW-0472">Membrane</keyword>
<dbReference type="GO" id="GO:0009279">
    <property type="term" value="C:cell outer membrane"/>
    <property type="evidence" value="ECO:0007669"/>
    <property type="project" value="UniProtKB-SubCell"/>
</dbReference>
<dbReference type="CDD" id="cd07185">
    <property type="entry name" value="OmpA_C-like"/>
    <property type="match status" value="1"/>
</dbReference>
<dbReference type="PRINTS" id="PR01021">
    <property type="entry name" value="OMPADOMAIN"/>
</dbReference>
<comment type="caution">
    <text evidence="7">The sequence shown here is derived from an EMBL/GenBank/DDBJ whole genome shotgun (WGS) entry which is preliminary data.</text>
</comment>
<dbReference type="Gene3D" id="3.30.1330.60">
    <property type="entry name" value="OmpA-like domain"/>
    <property type="match status" value="1"/>
</dbReference>
<reference evidence="7 8" key="1">
    <citation type="journal article" date="2007" name="Int. J. Syst. Evol. Microbiol.">
        <title>Description of Pelomonas aquatica sp. nov. and Pelomonas puraquae sp. nov., isolated from industrial and haemodialysis water.</title>
        <authorList>
            <person name="Gomila M."/>
            <person name="Bowien B."/>
            <person name="Falsen E."/>
            <person name="Moore E.R."/>
            <person name="Lalucat J."/>
        </authorList>
    </citation>
    <scope>NUCLEOTIDE SEQUENCE [LARGE SCALE GENOMIC DNA]</scope>
    <source>
        <strain evidence="7 8">CCUG 52769</strain>
    </source>
</reference>
<evidence type="ECO:0000259" key="6">
    <source>
        <dbReference type="PROSITE" id="PS51123"/>
    </source>
</evidence>
<dbReference type="PANTHER" id="PTHR30329:SF21">
    <property type="entry name" value="LIPOPROTEIN YIAD-RELATED"/>
    <property type="match status" value="1"/>
</dbReference>